<name>A0AAD4HLT9_9AGAM</name>
<feature type="compositionally biased region" description="Low complexity" evidence="1">
    <location>
        <begin position="118"/>
        <end position="128"/>
    </location>
</feature>
<feature type="compositionally biased region" description="Low complexity" evidence="1">
    <location>
        <begin position="612"/>
        <end position="624"/>
    </location>
</feature>
<feature type="region of interest" description="Disordered" evidence="1">
    <location>
        <begin position="595"/>
        <end position="624"/>
    </location>
</feature>
<comment type="caution">
    <text evidence="2">The sequence shown here is derived from an EMBL/GenBank/DDBJ whole genome shotgun (WGS) entry which is preliminary data.</text>
</comment>
<protein>
    <submittedName>
        <fullName evidence="2">Uncharacterized protein</fullName>
    </submittedName>
</protein>
<dbReference type="Gene3D" id="3.80.10.10">
    <property type="entry name" value="Ribonuclease Inhibitor"/>
    <property type="match status" value="1"/>
</dbReference>
<evidence type="ECO:0000256" key="1">
    <source>
        <dbReference type="SAM" id="MobiDB-lite"/>
    </source>
</evidence>
<reference evidence="2" key="1">
    <citation type="journal article" date="2020" name="New Phytol.">
        <title>Comparative genomics reveals dynamic genome evolution in host specialist ectomycorrhizal fungi.</title>
        <authorList>
            <person name="Lofgren L.A."/>
            <person name="Nguyen N.H."/>
            <person name="Vilgalys R."/>
            <person name="Ruytinx J."/>
            <person name="Liao H.L."/>
            <person name="Branco S."/>
            <person name="Kuo A."/>
            <person name="LaButti K."/>
            <person name="Lipzen A."/>
            <person name="Andreopoulos W."/>
            <person name="Pangilinan J."/>
            <person name="Riley R."/>
            <person name="Hundley H."/>
            <person name="Na H."/>
            <person name="Barry K."/>
            <person name="Grigoriev I.V."/>
            <person name="Stajich J.E."/>
            <person name="Kennedy P.G."/>
        </authorList>
    </citation>
    <scope>NUCLEOTIDE SEQUENCE</scope>
    <source>
        <strain evidence="2">FC203</strain>
    </source>
</reference>
<sequence>MIILQFPAIGVGKVNPSASLLHDPFHFALDNSQTGYHPIYNSSATPYADSGPPHLHPPRYLSAFPPPIVSVDGISTLTPEAEDIQPLQIGEPPLHLDEPLPLGDSFTVSEPSPPVPGPSGSRSRQPPVKGLDVRIWPYPHARSKLRGLTSTMGSSGVAPPMVLPRTSAIAPLQYSDKIRVHRRIFEEARVTLIRSALVDCPFLTVLLNAILKLGYVPFVTELDSLNSHQAELRSLLRIPPSANKESPSCFAYPSFIACAQKQSPLFPKLRSLAWHDSSLTCIPVLKLLLPTVEIPSLDISSSFRKAIIPALPTFAPRLKALEIKGSLFMTDKIPPKLNPSSSLHHVPSTILNVIALWPSLRSLTLKLGIDSIPTLPLHIPQPFSALTHLYISCDDNLDLFTSFLRTFQILNFGSSNNPSITFCNLKTIQFNAEGQSSANTWSQFLTSLADTNTKLEHIFITESCYFQSIPPSSFEFRPLLAHPNLARLSTLILSPSRTTSIVLTDVDILMLARICPHLHILDLGLRNTPVSLHALNIIVRRCRELREVSLCMDVRVDALRNRDNENTDNDKVGLQPNDGLIKLEVGDSLQPIACPTVRPMPSSPELTDTEAATKTNANSNSNTTGRIVKCRRPLTNMHYYHVLDMSLAPDDRPSEPLLQLLPTSDSQRDLRITTRNLYFRTWDSPPLPSPQMHLSMWRFRTLDKSSMPLTYF</sequence>
<gene>
    <name evidence="2" type="ORF">F5891DRAFT_1223874</name>
</gene>
<dbReference type="Proteomes" id="UP001195769">
    <property type="component" value="Unassembled WGS sequence"/>
</dbReference>
<dbReference type="EMBL" id="JABBWK010000023">
    <property type="protein sequence ID" value="KAG1901197.1"/>
    <property type="molecule type" value="Genomic_DNA"/>
</dbReference>
<organism evidence="2 3">
    <name type="scientific">Suillus fuscotomentosus</name>
    <dbReference type="NCBI Taxonomy" id="1912939"/>
    <lineage>
        <taxon>Eukaryota</taxon>
        <taxon>Fungi</taxon>
        <taxon>Dikarya</taxon>
        <taxon>Basidiomycota</taxon>
        <taxon>Agaricomycotina</taxon>
        <taxon>Agaricomycetes</taxon>
        <taxon>Agaricomycetidae</taxon>
        <taxon>Boletales</taxon>
        <taxon>Suillineae</taxon>
        <taxon>Suillaceae</taxon>
        <taxon>Suillus</taxon>
    </lineage>
</organism>
<dbReference type="AlphaFoldDB" id="A0AAD4HLT9"/>
<keyword evidence="3" id="KW-1185">Reference proteome</keyword>
<accession>A0AAD4HLT9</accession>
<dbReference type="InterPro" id="IPR032675">
    <property type="entry name" value="LRR_dom_sf"/>
</dbReference>
<proteinExistence type="predicted"/>
<dbReference type="RefSeq" id="XP_041226772.1">
    <property type="nucleotide sequence ID" value="XM_041369472.1"/>
</dbReference>
<feature type="region of interest" description="Disordered" evidence="1">
    <location>
        <begin position="90"/>
        <end position="129"/>
    </location>
</feature>
<evidence type="ECO:0000313" key="3">
    <source>
        <dbReference type="Proteomes" id="UP001195769"/>
    </source>
</evidence>
<dbReference type="GeneID" id="64663770"/>
<evidence type="ECO:0000313" key="2">
    <source>
        <dbReference type="EMBL" id="KAG1901197.1"/>
    </source>
</evidence>